<dbReference type="KEGG" id="tki:TKV_c02720"/>
<keyword evidence="2" id="KW-0472">Membrane</keyword>
<dbReference type="InterPro" id="IPR011042">
    <property type="entry name" value="6-blade_b-propeller_TolB-like"/>
</dbReference>
<protein>
    <submittedName>
        <fullName evidence="3">Periplasmic component of the Tol biopolymer transport system</fullName>
    </submittedName>
</protein>
<name>A0A097ANT8_THEKI</name>
<gene>
    <name evidence="3" type="ORF">TKV_c02720</name>
</gene>
<keyword evidence="4" id="KW-1185">Reference proteome</keyword>
<evidence type="ECO:0000313" key="4">
    <source>
        <dbReference type="Proteomes" id="UP000029669"/>
    </source>
</evidence>
<accession>A0A097ANT8</accession>
<dbReference type="RefSeq" id="WP_049684446.1">
    <property type="nucleotide sequence ID" value="NZ_CP009170.1"/>
</dbReference>
<evidence type="ECO:0000313" key="3">
    <source>
        <dbReference type="EMBL" id="AIS51477.1"/>
    </source>
</evidence>
<evidence type="ECO:0000256" key="1">
    <source>
        <dbReference type="ARBA" id="ARBA00009820"/>
    </source>
</evidence>
<dbReference type="STRING" id="2325.TKV_c02720"/>
<dbReference type="PANTHER" id="PTHR36842:SF1">
    <property type="entry name" value="PROTEIN TOLB"/>
    <property type="match status" value="1"/>
</dbReference>
<keyword evidence="2" id="KW-1133">Transmembrane helix</keyword>
<dbReference type="eggNOG" id="COG0823">
    <property type="taxonomic scope" value="Bacteria"/>
</dbReference>
<dbReference type="EMBL" id="CP009170">
    <property type="protein sequence ID" value="AIS51477.1"/>
    <property type="molecule type" value="Genomic_DNA"/>
</dbReference>
<comment type="similarity">
    <text evidence="1">Belongs to the TolB family.</text>
</comment>
<proteinExistence type="inferred from homology"/>
<dbReference type="InterPro" id="IPR011659">
    <property type="entry name" value="WD40"/>
</dbReference>
<dbReference type="HOGENOM" id="CLU_469025_0_0_9"/>
<sequence>MKEKDIEKNLEKLKEHIPVNYQLKEKLKKEFKKNTKKSYKFIAIAASLLLIVGFALASFLSHNNYSPNYITSPSPFISKANAADLKIANQISFFDIGKGNTGRIAEYNGTLYIAIPEKGLFEYNKNGFRQIVGEKSKNVPIGVGDVAVSPDGKKLLYSLNYQYYIKDLSIDKTEKIRVTGNGLDIFYESPSFSPDGNKIIFTKNVYTPREGGHGFEKKSTLWEYDLKTSQLTEIAEGSYGSYVKNQNAIVFEKDNKIIYKDLKTGEEKTVVEGRFPSVSPDGNYIAYVKSEIKNSTIDGVEVTEHISNVWVTDAVGFATKKQVTENFSKPNLKSLVESVKEKNKNSPIKSDLVTEGEYDYYLPSWSNDSNSIYVLKNLNEDVRGNMMTLMKIDLSKEKLSADYTVRRFLQALIARDDDFAKMLMKNPPSFLTISNPHPVGYNILGTGKEGEKTYVDAELYMGYWGDTYYSIEKQRYYVTPSENGYIIDSIKGLETLEFYDKNNTFYERINREKGKSLFRETDIPKEYLPEGNFRFTASAFDAKTNTLYFTVLGLDNRQSKLLSYNLDTKTFKLVNSIDNGAFAELKLDGNGNFLAANFFSDDGKQKVYLYNLKTGEKTDLETLFKDTKIDEIEANFWNQDKLMFNISTDGISLMYEYNPVKSQISIP</sequence>
<dbReference type="Pfam" id="PF07676">
    <property type="entry name" value="PD40"/>
    <property type="match status" value="2"/>
</dbReference>
<dbReference type="Gene3D" id="2.120.10.30">
    <property type="entry name" value="TolB, C-terminal domain"/>
    <property type="match status" value="1"/>
</dbReference>
<dbReference type="AlphaFoldDB" id="A0A097ANT8"/>
<keyword evidence="2" id="KW-0812">Transmembrane</keyword>
<reference evidence="4" key="1">
    <citation type="journal article" date="2015" name="Genome Announc.">
        <title>Whole-Genome Sequences of 80 Environmental and Clinical Isolates of Burkholderia pseudomallei.</title>
        <authorList>
            <person name="Johnson S.L."/>
            <person name="Baker A.L."/>
            <person name="Chain P.S."/>
            <person name="Currie B.J."/>
            <person name="Daligault H.E."/>
            <person name="Davenport K.W."/>
            <person name="Davis C.B."/>
            <person name="Inglis T.J."/>
            <person name="Kaestli M."/>
            <person name="Koren S."/>
            <person name="Mayo M."/>
            <person name="Merritt A.J."/>
            <person name="Price E.P."/>
            <person name="Sarovich D.S."/>
            <person name="Warner J."/>
            <person name="Rosovitz M.J."/>
        </authorList>
    </citation>
    <scope>NUCLEOTIDE SEQUENCE [LARGE SCALE GENOMIC DNA]</scope>
    <source>
        <strain evidence="4">DSM 2030</strain>
    </source>
</reference>
<dbReference type="PANTHER" id="PTHR36842">
    <property type="entry name" value="PROTEIN TOLB HOMOLOG"/>
    <property type="match status" value="1"/>
</dbReference>
<dbReference type="OrthoDB" id="2490564at2"/>
<dbReference type="Proteomes" id="UP000029669">
    <property type="component" value="Chromosome"/>
</dbReference>
<feature type="transmembrane region" description="Helical" evidence="2">
    <location>
        <begin position="41"/>
        <end position="60"/>
    </location>
</feature>
<organism evidence="3 4">
    <name type="scientific">Thermoanaerobacter kivui</name>
    <name type="common">Acetogenium kivui</name>
    <dbReference type="NCBI Taxonomy" id="2325"/>
    <lineage>
        <taxon>Bacteria</taxon>
        <taxon>Bacillati</taxon>
        <taxon>Bacillota</taxon>
        <taxon>Clostridia</taxon>
        <taxon>Thermoanaerobacterales</taxon>
        <taxon>Thermoanaerobacteraceae</taxon>
        <taxon>Thermoanaerobacter</taxon>
    </lineage>
</organism>
<evidence type="ECO:0000256" key="2">
    <source>
        <dbReference type="SAM" id="Phobius"/>
    </source>
</evidence>
<dbReference type="SUPFAM" id="SSF82171">
    <property type="entry name" value="DPP6 N-terminal domain-like"/>
    <property type="match status" value="1"/>
</dbReference>